<evidence type="ECO:0000313" key="2">
    <source>
        <dbReference type="Proteomes" id="UP000595437"/>
    </source>
</evidence>
<proteinExistence type="predicted"/>
<evidence type="ECO:0000313" key="1">
    <source>
        <dbReference type="EMBL" id="QQP39514.1"/>
    </source>
</evidence>
<keyword evidence="2" id="KW-1185">Reference proteome</keyword>
<accession>A0A7T8GXA0</accession>
<reference evidence="2" key="1">
    <citation type="submission" date="2021-01" db="EMBL/GenBank/DDBJ databases">
        <title>Caligus Genome Assembly.</title>
        <authorList>
            <person name="Gallardo-Escarate C."/>
        </authorList>
    </citation>
    <scope>NUCLEOTIDE SEQUENCE [LARGE SCALE GENOMIC DNA]</scope>
</reference>
<sequence length="63" mass="7230">MSEDHEAAAGVQDHEVKEGRYSLGGWFNDYLLQVVRTHTPGAPDEQEIMRVLKCPTSHRFDHH</sequence>
<dbReference type="Proteomes" id="UP000595437">
    <property type="component" value="Chromosome 14"/>
</dbReference>
<gene>
    <name evidence="1" type="ORF">FKW44_020425</name>
</gene>
<name>A0A7T8GXA0_CALRO</name>
<organism evidence="1 2">
    <name type="scientific">Caligus rogercresseyi</name>
    <name type="common">Sea louse</name>
    <dbReference type="NCBI Taxonomy" id="217165"/>
    <lineage>
        <taxon>Eukaryota</taxon>
        <taxon>Metazoa</taxon>
        <taxon>Ecdysozoa</taxon>
        <taxon>Arthropoda</taxon>
        <taxon>Crustacea</taxon>
        <taxon>Multicrustacea</taxon>
        <taxon>Hexanauplia</taxon>
        <taxon>Copepoda</taxon>
        <taxon>Siphonostomatoida</taxon>
        <taxon>Caligidae</taxon>
        <taxon>Caligus</taxon>
    </lineage>
</organism>
<protein>
    <submittedName>
        <fullName evidence="1">Uncharacterized protein</fullName>
    </submittedName>
</protein>
<dbReference type="AlphaFoldDB" id="A0A7T8GXA0"/>
<dbReference type="EMBL" id="CP045903">
    <property type="protein sequence ID" value="QQP39514.1"/>
    <property type="molecule type" value="Genomic_DNA"/>
</dbReference>